<dbReference type="Pfam" id="PF00096">
    <property type="entry name" value="zf-C2H2"/>
    <property type="match status" value="2"/>
</dbReference>
<dbReference type="SUPFAM" id="SSF57667">
    <property type="entry name" value="beta-beta-alpha zinc fingers"/>
    <property type="match status" value="1"/>
</dbReference>
<evidence type="ECO:0000313" key="9">
    <source>
        <dbReference type="EMBL" id="TRY70010.1"/>
    </source>
</evidence>
<evidence type="ECO:0000313" key="10">
    <source>
        <dbReference type="Proteomes" id="UP000318571"/>
    </source>
</evidence>
<feature type="region of interest" description="Disordered" evidence="7">
    <location>
        <begin position="152"/>
        <end position="192"/>
    </location>
</feature>
<feature type="domain" description="C2H2-type" evidence="8">
    <location>
        <begin position="70"/>
        <end position="99"/>
    </location>
</feature>
<dbReference type="Proteomes" id="UP000318571">
    <property type="component" value="Chromosome 9"/>
</dbReference>
<dbReference type="EMBL" id="VCGU01000009">
    <property type="protein sequence ID" value="TRY70010.1"/>
    <property type="molecule type" value="Genomic_DNA"/>
</dbReference>
<evidence type="ECO:0000256" key="6">
    <source>
        <dbReference type="PROSITE-ProRule" id="PRU00042"/>
    </source>
</evidence>
<dbReference type="AlphaFoldDB" id="A0A553NX59"/>
<dbReference type="FunFam" id="3.30.160.60:FF:000125">
    <property type="entry name" value="Putative zinc finger protein 143"/>
    <property type="match status" value="1"/>
</dbReference>
<sequence length="227" mass="25426">DEKLITGISPLSESLSESPEADFITEVSLRDIPVVIESEEPWNLSKERGPLLNLPEVGATPPEPRDTKQYTCSVDGCHKVYTTQNHLKVHLRSHSGIKPFRCLHQNCGKSFATNYSLKAHTRVHTGDRPYGCYRLESTLMLHLRTAHNYGPEEESYQQLGDQEGQDIGGNSSTIELQPPKINEPEQSPSNDTATTFVLQGSTRLFHLLENHEMLRNGMAEVMIVCTN</sequence>
<dbReference type="PANTHER" id="PTHR14003:SF23">
    <property type="entry name" value="ZINC FINGER PROTEIN 143"/>
    <property type="match status" value="1"/>
</dbReference>
<dbReference type="GO" id="GO:0005667">
    <property type="term" value="C:transcription regulator complex"/>
    <property type="evidence" value="ECO:0007669"/>
    <property type="project" value="TreeGrafter"/>
</dbReference>
<reference evidence="9 10" key="1">
    <citation type="journal article" date="2018" name="Nat. Ecol. Evol.">
        <title>Genomic signatures of mitonuclear coevolution across populations of Tigriopus californicus.</title>
        <authorList>
            <person name="Barreto F.S."/>
            <person name="Watson E.T."/>
            <person name="Lima T.G."/>
            <person name="Willett C.S."/>
            <person name="Edmands S."/>
            <person name="Li W."/>
            <person name="Burton R.S."/>
        </authorList>
    </citation>
    <scope>NUCLEOTIDE SEQUENCE [LARGE SCALE GENOMIC DNA]</scope>
    <source>
        <strain evidence="9 10">San Diego</strain>
    </source>
</reference>
<dbReference type="GO" id="GO:0000981">
    <property type="term" value="F:DNA-binding transcription factor activity, RNA polymerase II-specific"/>
    <property type="evidence" value="ECO:0007669"/>
    <property type="project" value="TreeGrafter"/>
</dbReference>
<dbReference type="InterPro" id="IPR013087">
    <property type="entry name" value="Znf_C2H2_type"/>
</dbReference>
<name>A0A553NX59_TIGCA</name>
<feature type="domain" description="C2H2-type" evidence="8">
    <location>
        <begin position="100"/>
        <end position="129"/>
    </location>
</feature>
<dbReference type="PROSITE" id="PS50157">
    <property type="entry name" value="ZINC_FINGER_C2H2_2"/>
    <property type="match status" value="2"/>
</dbReference>
<keyword evidence="4" id="KW-0862">Zinc</keyword>
<dbReference type="GO" id="GO:0000978">
    <property type="term" value="F:RNA polymerase II cis-regulatory region sequence-specific DNA binding"/>
    <property type="evidence" value="ECO:0007669"/>
    <property type="project" value="TreeGrafter"/>
</dbReference>
<dbReference type="PANTHER" id="PTHR14003">
    <property type="entry name" value="TRANSCRIPTIONAL REPRESSOR PROTEIN YY"/>
    <property type="match status" value="1"/>
</dbReference>
<evidence type="ECO:0000256" key="1">
    <source>
        <dbReference type="ARBA" id="ARBA00022723"/>
    </source>
</evidence>
<evidence type="ECO:0000256" key="4">
    <source>
        <dbReference type="ARBA" id="ARBA00022833"/>
    </source>
</evidence>
<keyword evidence="3 6" id="KW-0863">Zinc-finger</keyword>
<evidence type="ECO:0000256" key="3">
    <source>
        <dbReference type="ARBA" id="ARBA00022771"/>
    </source>
</evidence>
<dbReference type="GO" id="GO:0008270">
    <property type="term" value="F:zinc ion binding"/>
    <property type="evidence" value="ECO:0007669"/>
    <property type="project" value="UniProtKB-KW"/>
</dbReference>
<dbReference type="FunFam" id="3.30.160.60:FF:000072">
    <property type="entry name" value="zinc finger protein 143 isoform X1"/>
    <property type="match status" value="1"/>
</dbReference>
<dbReference type="STRING" id="6832.A0A553NX59"/>
<dbReference type="PROSITE" id="PS00028">
    <property type="entry name" value="ZINC_FINGER_C2H2_1"/>
    <property type="match status" value="2"/>
</dbReference>
<accession>A0A553NX59</accession>
<keyword evidence="10" id="KW-1185">Reference proteome</keyword>
<organism evidence="9 10">
    <name type="scientific">Tigriopus californicus</name>
    <name type="common">Marine copepod</name>
    <dbReference type="NCBI Taxonomy" id="6832"/>
    <lineage>
        <taxon>Eukaryota</taxon>
        <taxon>Metazoa</taxon>
        <taxon>Ecdysozoa</taxon>
        <taxon>Arthropoda</taxon>
        <taxon>Crustacea</taxon>
        <taxon>Multicrustacea</taxon>
        <taxon>Hexanauplia</taxon>
        <taxon>Copepoda</taxon>
        <taxon>Harpacticoida</taxon>
        <taxon>Harpacticidae</taxon>
        <taxon>Tigriopus</taxon>
    </lineage>
</organism>
<feature type="non-terminal residue" evidence="9">
    <location>
        <position position="1"/>
    </location>
</feature>
<evidence type="ECO:0000256" key="7">
    <source>
        <dbReference type="SAM" id="MobiDB-lite"/>
    </source>
</evidence>
<keyword evidence="5" id="KW-0539">Nucleus</keyword>
<evidence type="ECO:0000256" key="5">
    <source>
        <dbReference type="ARBA" id="ARBA00023242"/>
    </source>
</evidence>
<gene>
    <name evidence="9" type="ORF">TCAL_06125</name>
</gene>
<dbReference type="GO" id="GO:0000785">
    <property type="term" value="C:chromatin"/>
    <property type="evidence" value="ECO:0007669"/>
    <property type="project" value="TreeGrafter"/>
</dbReference>
<evidence type="ECO:0000259" key="8">
    <source>
        <dbReference type="PROSITE" id="PS50157"/>
    </source>
</evidence>
<comment type="caution">
    <text evidence="9">The sequence shown here is derived from an EMBL/GenBank/DDBJ whole genome shotgun (WGS) entry which is preliminary data.</text>
</comment>
<dbReference type="GO" id="GO:0031519">
    <property type="term" value="C:PcG protein complex"/>
    <property type="evidence" value="ECO:0007669"/>
    <property type="project" value="TreeGrafter"/>
</dbReference>
<keyword evidence="2" id="KW-0677">Repeat</keyword>
<evidence type="ECO:0000256" key="2">
    <source>
        <dbReference type="ARBA" id="ARBA00022737"/>
    </source>
</evidence>
<protein>
    <recommendedName>
        <fullName evidence="8">C2H2-type domain-containing protein</fullName>
    </recommendedName>
</protein>
<feature type="non-terminal residue" evidence="9">
    <location>
        <position position="227"/>
    </location>
</feature>
<dbReference type="Gene3D" id="3.30.160.60">
    <property type="entry name" value="Classic Zinc Finger"/>
    <property type="match status" value="2"/>
</dbReference>
<keyword evidence="1" id="KW-0479">Metal-binding</keyword>
<dbReference type="InterPro" id="IPR036236">
    <property type="entry name" value="Znf_C2H2_sf"/>
</dbReference>
<dbReference type="SMART" id="SM00355">
    <property type="entry name" value="ZnF_C2H2"/>
    <property type="match status" value="2"/>
</dbReference>
<proteinExistence type="predicted"/>